<evidence type="ECO:0000313" key="2">
    <source>
        <dbReference type="Proteomes" id="UP000017656"/>
    </source>
</evidence>
<gene>
    <name evidence="1" type="ORF">Presley_24</name>
</gene>
<accession>U5PWG9</accession>
<dbReference type="Proteomes" id="UP000017656">
    <property type="component" value="Segment"/>
</dbReference>
<dbReference type="RefSeq" id="YP_009007592.1">
    <property type="nucleotide sequence ID" value="NC_023581.1"/>
</dbReference>
<keyword evidence="2" id="KW-1185">Reference proteome</keyword>
<sequence>MAKTILQGLLIVRDKNLFEIWKMITDLDLPHQLQKTALMHFGRVNLNPNDPTKITCAFRFNEEMGTALRIPIEHVDVDRYIENIPDCSETTHRNGTKVITIKITHWDQIRAREKLLGLKKDDDNDISWSIPT</sequence>
<name>U5PWG9_9CAUD</name>
<dbReference type="KEGG" id="vg:18504162"/>
<evidence type="ECO:0000313" key="1">
    <source>
        <dbReference type="EMBL" id="AGY48091.1"/>
    </source>
</evidence>
<reference evidence="1 2" key="1">
    <citation type="journal article" date="2013" name="Genome Announc.">
        <title>Complete Genome of Acinetobacter baumannii N4-Like Podophage Presley.</title>
        <authorList>
            <person name="Farmer N.G."/>
            <person name="Wood T.L."/>
            <person name="Chamakura K.R."/>
            <person name="Kuty Everett G.F."/>
        </authorList>
    </citation>
    <scope>NUCLEOTIDE SEQUENCE [LARGE SCALE GENOMIC DNA]</scope>
</reference>
<organism evidence="1 2">
    <name type="scientific">Acinetobacter phage Presley</name>
    <dbReference type="NCBI Taxonomy" id="1406780"/>
    <lineage>
        <taxon>Viruses</taxon>
        <taxon>Duplodnaviria</taxon>
        <taxon>Heunggongvirae</taxon>
        <taxon>Uroviricota</taxon>
        <taxon>Caudoviricetes</taxon>
        <taxon>Schitoviridae</taxon>
        <taxon>Presleyvirus</taxon>
        <taxon>Presleyvirus presley</taxon>
    </lineage>
</organism>
<protein>
    <submittedName>
        <fullName evidence="1">Uncharacterized protein</fullName>
    </submittedName>
</protein>
<dbReference type="GeneID" id="18504162"/>
<dbReference type="EMBL" id="KF669658">
    <property type="protein sequence ID" value="AGY48091.1"/>
    <property type="molecule type" value="Genomic_DNA"/>
</dbReference>
<proteinExistence type="predicted"/>